<name>A0ABS4ADC6_9PROT</name>
<dbReference type="InterPro" id="IPR023606">
    <property type="entry name" value="CoA-Trfase_III_dom_1_sf"/>
</dbReference>
<keyword evidence="2" id="KW-1185">Reference proteome</keyword>
<dbReference type="SUPFAM" id="SSF89796">
    <property type="entry name" value="CoA-transferase family III (CaiB/BaiF)"/>
    <property type="match status" value="2"/>
</dbReference>
<dbReference type="GO" id="GO:0016740">
    <property type="term" value="F:transferase activity"/>
    <property type="evidence" value="ECO:0007669"/>
    <property type="project" value="UniProtKB-KW"/>
</dbReference>
<dbReference type="PANTHER" id="PTHR48228:SF4">
    <property type="entry name" value="BLR3030 PROTEIN"/>
    <property type="match status" value="1"/>
</dbReference>
<dbReference type="InterPro" id="IPR044855">
    <property type="entry name" value="CoA-Trfase_III_dom3_sf"/>
</dbReference>
<dbReference type="Gene3D" id="3.30.1540.10">
    <property type="entry name" value="formyl-coa transferase, domain 3"/>
    <property type="match status" value="1"/>
</dbReference>
<sequence length="462" mass="48064">METPHQVLSGLWRGVGLAPEALARVTLAGGDPVLPSSFRLATAAMAGIGAVGLAAAEIHRRRGGPAQGVTVEAGHALAEFRSEQLMRVDGAPLGDPWDAIAGAYRCGDGRWVRIHTNFPHHRDGFLRLLGAEYDRPAVARALEGWEAPGLEDAAAAAGLPAAMMRSSEEWDAHPQGRAVAALPVIEITRIGDAPPEPLPRLADRPLAGLRAVELTRIIAGPVCGRVLAAHGAEVMLVTGPHLPSIPSLVVDTGRGKRSTALDLRDESGRAALRGLVGGADLFIQGYRPGALATRGFGPEALAALRPGIICVSLSAYGRLGSWAGRRGFDSLVQTASGFNEAEAEAAGAPGQPKPLPCQALDHGAGYLMALGALAALTRRAEEGGSWHVQISLARTGLWIRGLGRVPGGLAAPAPGLEPGLMEDAATPFGRLSSVRHAALLERTPARWTSPPLPLGSDPPRWP</sequence>
<protein>
    <submittedName>
        <fullName evidence="1">CoA transferase</fullName>
    </submittedName>
</protein>
<accession>A0ABS4ADC6</accession>
<dbReference type="InterPro" id="IPR050509">
    <property type="entry name" value="CoA-transferase_III"/>
</dbReference>
<evidence type="ECO:0000313" key="2">
    <source>
        <dbReference type="Proteomes" id="UP000681594"/>
    </source>
</evidence>
<dbReference type="Gene3D" id="3.40.50.10540">
    <property type="entry name" value="Crotonobetainyl-coa:carnitine coa-transferase, domain 1"/>
    <property type="match status" value="2"/>
</dbReference>
<dbReference type="PANTHER" id="PTHR48228">
    <property type="entry name" value="SUCCINYL-COA--D-CITRAMALATE COA-TRANSFERASE"/>
    <property type="match status" value="1"/>
</dbReference>
<evidence type="ECO:0000313" key="1">
    <source>
        <dbReference type="EMBL" id="MBP0444851.1"/>
    </source>
</evidence>
<proteinExistence type="predicted"/>
<dbReference type="EMBL" id="JAGIZB010000007">
    <property type="protein sequence ID" value="MBP0444851.1"/>
    <property type="molecule type" value="Genomic_DNA"/>
</dbReference>
<dbReference type="InterPro" id="IPR003673">
    <property type="entry name" value="CoA-Trfase_fam_III"/>
</dbReference>
<dbReference type="Pfam" id="PF02515">
    <property type="entry name" value="CoA_transf_3"/>
    <property type="match status" value="2"/>
</dbReference>
<reference evidence="1 2" key="1">
    <citation type="submission" date="2021-03" db="EMBL/GenBank/DDBJ databases">
        <authorList>
            <person name="So Y."/>
        </authorList>
    </citation>
    <scope>NUCLEOTIDE SEQUENCE [LARGE SCALE GENOMIC DNA]</scope>
    <source>
        <strain evidence="1 2">SSH11</strain>
    </source>
</reference>
<comment type="caution">
    <text evidence="1">The sequence shown here is derived from an EMBL/GenBank/DDBJ whole genome shotgun (WGS) entry which is preliminary data.</text>
</comment>
<keyword evidence="1" id="KW-0808">Transferase</keyword>
<dbReference type="Proteomes" id="UP000681594">
    <property type="component" value="Unassembled WGS sequence"/>
</dbReference>
<gene>
    <name evidence="1" type="ORF">J8J14_08645</name>
</gene>
<organism evidence="1 2">
    <name type="scientific">Pararoseomonas baculiformis</name>
    <dbReference type="NCBI Taxonomy" id="2820812"/>
    <lineage>
        <taxon>Bacteria</taxon>
        <taxon>Pseudomonadati</taxon>
        <taxon>Pseudomonadota</taxon>
        <taxon>Alphaproteobacteria</taxon>
        <taxon>Acetobacterales</taxon>
        <taxon>Acetobacteraceae</taxon>
        <taxon>Pararoseomonas</taxon>
    </lineage>
</organism>